<evidence type="ECO:0000256" key="3">
    <source>
        <dbReference type="RuleBase" id="RU000363"/>
    </source>
</evidence>
<name>A0A345UKY7_9BACT</name>
<dbReference type="Proteomes" id="UP000254808">
    <property type="component" value="Chromosome"/>
</dbReference>
<keyword evidence="2" id="KW-0560">Oxidoreductase</keyword>
<evidence type="ECO:0000256" key="2">
    <source>
        <dbReference type="ARBA" id="ARBA00023002"/>
    </source>
</evidence>
<organism evidence="5 6">
    <name type="scientific">Cyclonatronum proteinivorum</name>
    <dbReference type="NCBI Taxonomy" id="1457365"/>
    <lineage>
        <taxon>Bacteria</taxon>
        <taxon>Pseudomonadati</taxon>
        <taxon>Balneolota</taxon>
        <taxon>Balneolia</taxon>
        <taxon>Balneolales</taxon>
        <taxon>Cyclonatronaceae</taxon>
        <taxon>Cyclonatronum</taxon>
    </lineage>
</organism>
<proteinExistence type="inferred from homology"/>
<dbReference type="AlphaFoldDB" id="A0A345UKY7"/>
<evidence type="ECO:0000313" key="5">
    <source>
        <dbReference type="EMBL" id="AXJ01139.1"/>
    </source>
</evidence>
<dbReference type="Pfam" id="PF00106">
    <property type="entry name" value="adh_short"/>
    <property type="match status" value="1"/>
</dbReference>
<sequence length="237" mass="25546">MVQTLKNHHILITGATRGTGLSMARLFAAKGAKLSLISRNIDDLEALKESLGAQVRVYAADVSDYAAIDKAIAYFKGKQGPVEILVNNAGIGQYKPFEDIREDELISTFRVTAEAVLMLTRKLLPDLKAAANGQVLNIASDLARRPLANMAVYTAAKHAMAGFSQSLTRELAKDGVRVMLLNPGIIDTGFGGRSAGDVPPPYGIAPDDLAEIAAFMLTRPGYLMMDEVTVHPMKQDF</sequence>
<dbReference type="PRINTS" id="PR00080">
    <property type="entry name" value="SDRFAMILY"/>
</dbReference>
<dbReference type="Gene3D" id="3.40.50.720">
    <property type="entry name" value="NAD(P)-binding Rossmann-like Domain"/>
    <property type="match status" value="1"/>
</dbReference>
<dbReference type="GO" id="GO:0016491">
    <property type="term" value="F:oxidoreductase activity"/>
    <property type="evidence" value="ECO:0007669"/>
    <property type="project" value="UniProtKB-KW"/>
</dbReference>
<dbReference type="SUPFAM" id="SSF51735">
    <property type="entry name" value="NAD(P)-binding Rossmann-fold domains"/>
    <property type="match status" value="1"/>
</dbReference>
<dbReference type="CDD" id="cd05233">
    <property type="entry name" value="SDR_c"/>
    <property type="match status" value="1"/>
</dbReference>
<dbReference type="RefSeq" id="WP_114984365.1">
    <property type="nucleotide sequence ID" value="NZ_CP027806.1"/>
</dbReference>
<dbReference type="InterPro" id="IPR036291">
    <property type="entry name" value="NAD(P)-bd_dom_sf"/>
</dbReference>
<evidence type="ECO:0000259" key="4">
    <source>
        <dbReference type="SMART" id="SM00822"/>
    </source>
</evidence>
<accession>A0A345UKY7</accession>
<gene>
    <name evidence="5" type="ORF">CYPRO_1889</name>
</gene>
<dbReference type="SMART" id="SM00822">
    <property type="entry name" value="PKS_KR"/>
    <property type="match status" value="1"/>
</dbReference>
<dbReference type="KEGG" id="cprv:CYPRO_1889"/>
<feature type="domain" description="Ketoreductase" evidence="4">
    <location>
        <begin position="8"/>
        <end position="189"/>
    </location>
</feature>
<comment type="similarity">
    <text evidence="1 3">Belongs to the short-chain dehydrogenases/reductases (SDR) family.</text>
</comment>
<dbReference type="InterPro" id="IPR057326">
    <property type="entry name" value="KR_dom"/>
</dbReference>
<dbReference type="PANTHER" id="PTHR44196:SF1">
    <property type="entry name" value="DEHYDROGENASE_REDUCTASE SDR FAMILY MEMBER 7B"/>
    <property type="match status" value="1"/>
</dbReference>
<dbReference type="PANTHER" id="PTHR44196">
    <property type="entry name" value="DEHYDROGENASE/REDUCTASE SDR FAMILY MEMBER 7B"/>
    <property type="match status" value="1"/>
</dbReference>
<dbReference type="InterPro" id="IPR002347">
    <property type="entry name" value="SDR_fam"/>
</dbReference>
<protein>
    <submittedName>
        <fullName evidence="5">Short-chain dehydrogenase</fullName>
    </submittedName>
</protein>
<keyword evidence="6" id="KW-1185">Reference proteome</keyword>
<evidence type="ECO:0000313" key="6">
    <source>
        <dbReference type="Proteomes" id="UP000254808"/>
    </source>
</evidence>
<dbReference type="OrthoDB" id="9810734at2"/>
<dbReference type="GO" id="GO:0016020">
    <property type="term" value="C:membrane"/>
    <property type="evidence" value="ECO:0007669"/>
    <property type="project" value="TreeGrafter"/>
</dbReference>
<dbReference type="EMBL" id="CP027806">
    <property type="protein sequence ID" value="AXJ01139.1"/>
    <property type="molecule type" value="Genomic_DNA"/>
</dbReference>
<reference evidence="5 6" key="1">
    <citation type="submission" date="2018-03" db="EMBL/GenBank/DDBJ databases">
        <title>Phenotypic and genomic properties of Cyclonatronum proteinivorum gen. nov., sp. nov., a haloalkaliphilic bacteroidete from soda lakes possessing Na+-translocating rhodopsin.</title>
        <authorList>
            <person name="Toshchakov S.V."/>
            <person name="Korzhenkov A."/>
            <person name="Samarov N.I."/>
            <person name="Kublanov I.V."/>
            <person name="Muntyan M.S."/>
            <person name="Sorokin D.Y."/>
        </authorList>
    </citation>
    <scope>NUCLEOTIDE SEQUENCE [LARGE SCALE GENOMIC DNA]</scope>
    <source>
        <strain evidence="5 6">Omega</strain>
    </source>
</reference>
<evidence type="ECO:0000256" key="1">
    <source>
        <dbReference type="ARBA" id="ARBA00006484"/>
    </source>
</evidence>
<dbReference type="PRINTS" id="PR00081">
    <property type="entry name" value="GDHRDH"/>
</dbReference>